<name>A0A7X6DN29_9BACT</name>
<proteinExistence type="predicted"/>
<dbReference type="InterPro" id="IPR033399">
    <property type="entry name" value="TP_0789-like"/>
</dbReference>
<organism evidence="3 4">
    <name type="scientific">Candidatus Manganitrophus noduliformans</name>
    <dbReference type="NCBI Taxonomy" id="2606439"/>
    <lineage>
        <taxon>Bacteria</taxon>
        <taxon>Pseudomonadati</taxon>
        <taxon>Nitrospirota</taxon>
        <taxon>Nitrospiria</taxon>
        <taxon>Candidatus Troglogloeales</taxon>
        <taxon>Candidatus Manganitrophaceae</taxon>
        <taxon>Candidatus Manganitrophus</taxon>
    </lineage>
</organism>
<evidence type="ECO:0000313" key="4">
    <source>
        <dbReference type="Proteomes" id="UP000534783"/>
    </source>
</evidence>
<dbReference type="Proteomes" id="UP000534783">
    <property type="component" value="Unassembled WGS sequence"/>
</dbReference>
<keyword evidence="3" id="KW-0449">Lipoprotein</keyword>
<keyword evidence="4" id="KW-1185">Reference proteome</keyword>
<gene>
    <name evidence="3" type="ORF">MNODULE_05245</name>
</gene>
<dbReference type="RefSeq" id="WP_168058411.1">
    <property type="nucleotide sequence ID" value="NZ_VTOW01000001.1"/>
</dbReference>
<evidence type="ECO:0000259" key="2">
    <source>
        <dbReference type="Pfam" id="PF17131"/>
    </source>
</evidence>
<keyword evidence="1" id="KW-0732">Signal</keyword>
<feature type="domain" description="Uncharacterized protein TP-0789" evidence="2">
    <location>
        <begin position="77"/>
        <end position="259"/>
    </location>
</feature>
<dbReference type="AlphaFoldDB" id="A0A7X6DN29"/>
<sequence length="266" mass="30559">MKTIRDFRAIFLLVLSAAGLPDGAQATDAADIVRKSQAAFFEAGKDLQARIKMTLTTRDGQRRLRDLTMLRKNGPAGEQKYFIYFHGPADVAGTTFMVYKYPNRDDDRWLFIPAINLVNRIAARDSRSSFVGSDFTYEDVSGRDIVADTHTLLKEDQVDGRKVYLVESKPNRPAEYARKRAWIDQTTFLPLKEEYDDIQGALYKVFTADEIKEIQDLPTVMKRTMADVKTGHKTEVVFERVQYNVGIGDDLFSERYLRRPPEKWIK</sequence>
<feature type="signal peptide" evidence="1">
    <location>
        <begin position="1"/>
        <end position="26"/>
    </location>
</feature>
<feature type="chain" id="PRO_5030954788" evidence="1">
    <location>
        <begin position="27"/>
        <end position="266"/>
    </location>
</feature>
<dbReference type="Pfam" id="PF17131">
    <property type="entry name" value="LolA_like"/>
    <property type="match status" value="1"/>
</dbReference>
<dbReference type="EMBL" id="VTOW01000001">
    <property type="protein sequence ID" value="NKE70147.1"/>
    <property type="molecule type" value="Genomic_DNA"/>
</dbReference>
<dbReference type="CDD" id="cd16329">
    <property type="entry name" value="LolA_like"/>
    <property type="match status" value="1"/>
</dbReference>
<comment type="caution">
    <text evidence="3">The sequence shown here is derived from an EMBL/GenBank/DDBJ whole genome shotgun (WGS) entry which is preliminary data.</text>
</comment>
<dbReference type="Gene3D" id="2.50.20.10">
    <property type="entry name" value="Lipoprotein localisation LolA/LolB/LppX"/>
    <property type="match status" value="1"/>
</dbReference>
<accession>A0A7X6DN29</accession>
<protein>
    <submittedName>
        <fullName evidence="3">Outer membrane lipoprotein-sorting protein</fullName>
    </submittedName>
</protein>
<evidence type="ECO:0000256" key="1">
    <source>
        <dbReference type="SAM" id="SignalP"/>
    </source>
</evidence>
<reference evidence="3 4" key="1">
    <citation type="journal article" date="2020" name="Nature">
        <title>Bacterial chemolithoautotrophy via manganese oxidation.</title>
        <authorList>
            <person name="Yu H."/>
            <person name="Leadbetter J.R."/>
        </authorList>
    </citation>
    <scope>NUCLEOTIDE SEQUENCE [LARGE SCALE GENOMIC DNA]</scope>
    <source>
        <strain evidence="3 4">Mn-1</strain>
    </source>
</reference>
<evidence type="ECO:0000313" key="3">
    <source>
        <dbReference type="EMBL" id="NKE70147.1"/>
    </source>
</evidence>